<keyword evidence="7 15" id="KW-0547">Nucleotide-binding</keyword>
<keyword evidence="9 15" id="KW-0067">ATP-binding</keyword>
<dbReference type="GO" id="GO:0005524">
    <property type="term" value="F:ATP binding"/>
    <property type="evidence" value="ECO:0007669"/>
    <property type="project" value="UniProtKB-UniRule"/>
</dbReference>
<evidence type="ECO:0000256" key="7">
    <source>
        <dbReference type="ARBA" id="ARBA00022741"/>
    </source>
</evidence>
<evidence type="ECO:0000256" key="5">
    <source>
        <dbReference type="ARBA" id="ARBA00022598"/>
    </source>
</evidence>
<dbReference type="SMART" id="SM01209">
    <property type="entry name" value="GARS_A"/>
    <property type="match status" value="1"/>
</dbReference>
<evidence type="ECO:0000256" key="14">
    <source>
        <dbReference type="HAMAP-Rule" id="MF_00138"/>
    </source>
</evidence>
<evidence type="ECO:0000313" key="17">
    <source>
        <dbReference type="EMBL" id="GAF25250.1"/>
    </source>
</evidence>
<evidence type="ECO:0000256" key="3">
    <source>
        <dbReference type="ARBA" id="ARBA00005174"/>
    </source>
</evidence>
<dbReference type="InterPro" id="IPR020559">
    <property type="entry name" value="PRibGlycinamide_synth_CS"/>
</dbReference>
<evidence type="ECO:0000259" key="16">
    <source>
        <dbReference type="PROSITE" id="PS50975"/>
    </source>
</evidence>
<evidence type="ECO:0000256" key="2">
    <source>
        <dbReference type="ARBA" id="ARBA00001946"/>
    </source>
</evidence>
<proteinExistence type="inferred from homology"/>
<accession>A0A0S6U8C6</accession>
<evidence type="ECO:0000256" key="1">
    <source>
        <dbReference type="ARBA" id="ARBA00001936"/>
    </source>
</evidence>
<dbReference type="InterPro" id="IPR016185">
    <property type="entry name" value="PreATP-grasp_dom_sf"/>
</dbReference>
<evidence type="ECO:0000256" key="11">
    <source>
        <dbReference type="ARBA" id="ARBA00038345"/>
    </source>
</evidence>
<comment type="similarity">
    <text evidence="11 14">Belongs to the GARS family.</text>
</comment>
<dbReference type="Gene3D" id="3.90.600.10">
    <property type="entry name" value="Phosphoribosylglycinamide synthetase, C-terminal domain"/>
    <property type="match status" value="1"/>
</dbReference>
<comment type="pathway">
    <text evidence="3 14">Purine metabolism; IMP biosynthesis via de novo pathway; N(1)-(5-phospho-D-ribosyl)glycinamide from 5-phospho-alpha-D-ribose 1-diphosphate: step 2/2.</text>
</comment>
<dbReference type="SUPFAM" id="SSF52440">
    <property type="entry name" value="PreATP-grasp domain"/>
    <property type="match status" value="1"/>
</dbReference>
<dbReference type="InterPro" id="IPR013815">
    <property type="entry name" value="ATP_grasp_subdomain_1"/>
</dbReference>
<evidence type="ECO:0000256" key="15">
    <source>
        <dbReference type="PROSITE-ProRule" id="PRU00409"/>
    </source>
</evidence>
<dbReference type="Proteomes" id="UP000063718">
    <property type="component" value="Unassembled WGS sequence"/>
</dbReference>
<keyword evidence="8 14" id="KW-0658">Purine biosynthesis</keyword>
<evidence type="ECO:0000256" key="8">
    <source>
        <dbReference type="ARBA" id="ARBA00022755"/>
    </source>
</evidence>
<dbReference type="SUPFAM" id="SSF56059">
    <property type="entry name" value="Glutathione synthetase ATP-binding domain-like"/>
    <property type="match status" value="1"/>
</dbReference>
<dbReference type="SMART" id="SM01210">
    <property type="entry name" value="GARS_C"/>
    <property type="match status" value="1"/>
</dbReference>
<dbReference type="GO" id="GO:0006189">
    <property type="term" value="P:'de novo' IMP biosynthetic process"/>
    <property type="evidence" value="ECO:0007669"/>
    <property type="project" value="UniProtKB-UniRule"/>
</dbReference>
<dbReference type="PANTHER" id="PTHR43472">
    <property type="entry name" value="PHOSPHORIBOSYLAMINE--GLYCINE LIGASE"/>
    <property type="match status" value="1"/>
</dbReference>
<dbReference type="GO" id="GO:0004637">
    <property type="term" value="F:phosphoribosylamine-glycine ligase activity"/>
    <property type="evidence" value="ECO:0007669"/>
    <property type="project" value="UniProtKB-UniRule"/>
</dbReference>
<dbReference type="RefSeq" id="WP_025773277.1">
    <property type="nucleotide sequence ID" value="NZ_DF238840.1"/>
</dbReference>
<dbReference type="Pfam" id="PF02844">
    <property type="entry name" value="GARS_N"/>
    <property type="match status" value="1"/>
</dbReference>
<organism evidence="17">
    <name type="scientific">Moorella thermoacetica Y72</name>
    <dbReference type="NCBI Taxonomy" id="1325331"/>
    <lineage>
        <taxon>Bacteria</taxon>
        <taxon>Bacillati</taxon>
        <taxon>Bacillota</taxon>
        <taxon>Clostridia</taxon>
        <taxon>Neomoorellales</taxon>
        <taxon>Neomoorellaceae</taxon>
        <taxon>Neomoorella</taxon>
    </lineage>
</organism>
<dbReference type="FunFam" id="3.40.50.20:FF:000006">
    <property type="entry name" value="Phosphoribosylamine--glycine ligase, chloroplastic"/>
    <property type="match status" value="1"/>
</dbReference>
<dbReference type="GO" id="GO:0046872">
    <property type="term" value="F:metal ion binding"/>
    <property type="evidence" value="ECO:0007669"/>
    <property type="project" value="UniProtKB-KW"/>
</dbReference>
<name>A0A0S6U8C6_NEOTH</name>
<keyword evidence="6" id="KW-0479">Metal-binding</keyword>
<dbReference type="InterPro" id="IPR000115">
    <property type="entry name" value="PRibGlycinamide_synth"/>
</dbReference>
<evidence type="ECO:0000256" key="13">
    <source>
        <dbReference type="ARBA" id="ARBA00042864"/>
    </source>
</evidence>
<gene>
    <name evidence="14" type="primary">purD</name>
    <name evidence="17" type="ORF">MTY_0580</name>
</gene>
<dbReference type="PANTHER" id="PTHR43472:SF1">
    <property type="entry name" value="PHOSPHORIBOSYLAMINE--GLYCINE LIGASE, CHLOROPLASTIC"/>
    <property type="match status" value="1"/>
</dbReference>
<keyword evidence="5 14" id="KW-0436">Ligase</keyword>
<evidence type="ECO:0000256" key="4">
    <source>
        <dbReference type="ARBA" id="ARBA00013255"/>
    </source>
</evidence>
<dbReference type="Gene3D" id="3.30.470.20">
    <property type="entry name" value="ATP-grasp fold, B domain"/>
    <property type="match status" value="1"/>
</dbReference>
<dbReference type="NCBIfam" id="TIGR00877">
    <property type="entry name" value="purD"/>
    <property type="match status" value="1"/>
</dbReference>
<dbReference type="FunFam" id="3.90.600.10:FF:000001">
    <property type="entry name" value="Trifunctional purine biosynthetic protein adenosine-3"/>
    <property type="match status" value="1"/>
</dbReference>
<dbReference type="EC" id="6.3.4.13" evidence="4 14"/>
<dbReference type="InterPro" id="IPR020562">
    <property type="entry name" value="PRibGlycinamide_synth_N"/>
</dbReference>
<dbReference type="UniPathway" id="UPA00074">
    <property type="reaction ID" value="UER00125"/>
</dbReference>
<dbReference type="EMBL" id="DF238840">
    <property type="protein sequence ID" value="GAF25250.1"/>
    <property type="molecule type" value="Genomic_DNA"/>
</dbReference>
<dbReference type="SUPFAM" id="SSF51246">
    <property type="entry name" value="Rudiment single hybrid motif"/>
    <property type="match status" value="1"/>
</dbReference>
<dbReference type="Gene3D" id="3.40.50.20">
    <property type="match status" value="1"/>
</dbReference>
<dbReference type="InterPro" id="IPR011761">
    <property type="entry name" value="ATP-grasp"/>
</dbReference>
<dbReference type="InterPro" id="IPR011054">
    <property type="entry name" value="Rudment_hybrid_motif"/>
</dbReference>
<sequence length="424" mass="44156">MRILVVGGGGREHALVWKIARSPMVTEIYCAPGNAGIAGLACCVPIAADDITGLLDFARRAAIDLTVVGPEAPLVAGIVDAFQAAGLSIFGPSRGAARLEGSKIFAKELMQEAGIPTAAHAAFTEPGPALAYLEEHPGPVVVKADGLAAGKGVVVAPDAATARGAVREMFGGKFGPAGRRVILEERLEGEEVSILALCDGKTAIPLLPSQDHKRVGEGDTGPNTGGMGAYAPVPFYTPEIAAQVEERVLRPVIRTMAAAGHPYRGVLYAGLMLTREGPKVLEFNCRFGDPETQPLMLLLASDLVELMLAAVNGELAGTRIAWYPGTAAGVVLAAGGYPGPYAKGDLITGLEAVAPGVEVFHAGTALVDGQVVTSGGRVMCVTARGEDLRAALDRVYDSIRAIHFQGMHYRRDIGRRALEATQII</sequence>
<evidence type="ECO:0000256" key="9">
    <source>
        <dbReference type="ARBA" id="ARBA00022840"/>
    </source>
</evidence>
<dbReference type="AlphaFoldDB" id="A0A0S6U8C6"/>
<dbReference type="Gene3D" id="3.30.1490.20">
    <property type="entry name" value="ATP-grasp fold, A domain"/>
    <property type="match status" value="1"/>
</dbReference>
<dbReference type="InterPro" id="IPR037123">
    <property type="entry name" value="PRibGlycinamide_synth_C_sf"/>
</dbReference>
<dbReference type="InterPro" id="IPR020561">
    <property type="entry name" value="PRibGlycinamid_synth_ATP-grasp"/>
</dbReference>
<dbReference type="PROSITE" id="PS00184">
    <property type="entry name" value="GARS"/>
    <property type="match status" value="1"/>
</dbReference>
<dbReference type="GO" id="GO:0009113">
    <property type="term" value="P:purine nucleobase biosynthetic process"/>
    <property type="evidence" value="ECO:0007669"/>
    <property type="project" value="InterPro"/>
</dbReference>
<comment type="cofactor">
    <cofactor evidence="1">
        <name>Mn(2+)</name>
        <dbReference type="ChEBI" id="CHEBI:29035"/>
    </cofactor>
</comment>
<keyword evidence="10" id="KW-0464">Manganese</keyword>
<reference evidence="17" key="1">
    <citation type="journal article" date="2014" name="Gene">
        <title>Genome-guided analysis of transformation efficiency and carbon dioxide assimilation by Moorella thermoacetica Y72.</title>
        <authorList>
            <person name="Tsukahara K."/>
            <person name="Kita A."/>
            <person name="Nakashimada Y."/>
            <person name="Hoshino T."/>
            <person name="Murakami K."/>
        </authorList>
    </citation>
    <scope>NUCLEOTIDE SEQUENCE [LARGE SCALE GENOMIC DNA]</scope>
    <source>
        <strain evidence="17">Y72</strain>
    </source>
</reference>
<dbReference type="Pfam" id="PF01071">
    <property type="entry name" value="GARS_A"/>
    <property type="match status" value="1"/>
</dbReference>
<dbReference type="HAMAP" id="MF_00138">
    <property type="entry name" value="GARS"/>
    <property type="match status" value="1"/>
</dbReference>
<evidence type="ECO:0000256" key="6">
    <source>
        <dbReference type="ARBA" id="ARBA00022723"/>
    </source>
</evidence>
<dbReference type="InterPro" id="IPR020560">
    <property type="entry name" value="PRibGlycinamide_synth_C-dom"/>
</dbReference>
<dbReference type="FunFam" id="3.30.470.20:FF:000018">
    <property type="entry name" value="Trifunctional purine biosynthetic protein adenosine-3"/>
    <property type="match status" value="1"/>
</dbReference>
<evidence type="ECO:0000256" key="10">
    <source>
        <dbReference type="ARBA" id="ARBA00023211"/>
    </source>
</evidence>
<protein>
    <recommendedName>
        <fullName evidence="4 14">Phosphoribosylamine--glycine ligase</fullName>
        <ecNumber evidence="4 14">6.3.4.13</ecNumber>
    </recommendedName>
    <alternativeName>
        <fullName evidence="14">GARS</fullName>
    </alternativeName>
    <alternativeName>
        <fullName evidence="12 14">Glycinamide ribonucleotide synthetase</fullName>
    </alternativeName>
    <alternativeName>
        <fullName evidence="13 14">Phosphoribosylglycinamide synthetase</fullName>
    </alternativeName>
</protein>
<dbReference type="PROSITE" id="PS50975">
    <property type="entry name" value="ATP_GRASP"/>
    <property type="match status" value="1"/>
</dbReference>
<feature type="domain" description="ATP-grasp" evidence="16">
    <location>
        <begin position="107"/>
        <end position="312"/>
    </location>
</feature>
<dbReference type="Pfam" id="PF02843">
    <property type="entry name" value="GARS_C"/>
    <property type="match status" value="1"/>
</dbReference>
<comment type="cofactor">
    <cofactor evidence="2">
        <name>Mg(2+)</name>
        <dbReference type="ChEBI" id="CHEBI:18420"/>
    </cofactor>
</comment>
<comment type="catalytic activity">
    <reaction evidence="14">
        <text>5-phospho-beta-D-ribosylamine + glycine + ATP = N(1)-(5-phospho-beta-D-ribosyl)glycinamide + ADP + phosphate + H(+)</text>
        <dbReference type="Rhea" id="RHEA:17453"/>
        <dbReference type="ChEBI" id="CHEBI:15378"/>
        <dbReference type="ChEBI" id="CHEBI:30616"/>
        <dbReference type="ChEBI" id="CHEBI:43474"/>
        <dbReference type="ChEBI" id="CHEBI:57305"/>
        <dbReference type="ChEBI" id="CHEBI:58681"/>
        <dbReference type="ChEBI" id="CHEBI:143788"/>
        <dbReference type="ChEBI" id="CHEBI:456216"/>
        <dbReference type="EC" id="6.3.4.13"/>
    </reaction>
</comment>
<evidence type="ECO:0000256" key="12">
    <source>
        <dbReference type="ARBA" id="ARBA00042242"/>
    </source>
</evidence>